<organism evidence="1 2">
    <name type="scientific">Solanum verrucosum</name>
    <dbReference type="NCBI Taxonomy" id="315347"/>
    <lineage>
        <taxon>Eukaryota</taxon>
        <taxon>Viridiplantae</taxon>
        <taxon>Streptophyta</taxon>
        <taxon>Embryophyta</taxon>
        <taxon>Tracheophyta</taxon>
        <taxon>Spermatophyta</taxon>
        <taxon>Magnoliopsida</taxon>
        <taxon>eudicotyledons</taxon>
        <taxon>Gunneridae</taxon>
        <taxon>Pentapetalae</taxon>
        <taxon>asterids</taxon>
        <taxon>lamiids</taxon>
        <taxon>Solanales</taxon>
        <taxon>Solanaceae</taxon>
        <taxon>Solanoideae</taxon>
        <taxon>Solaneae</taxon>
        <taxon>Solanum</taxon>
    </lineage>
</organism>
<dbReference type="InterPro" id="IPR043128">
    <property type="entry name" value="Rev_trsase/Diguanyl_cyclase"/>
</dbReference>
<protein>
    <submittedName>
        <fullName evidence="1">Uncharacterized protein</fullName>
    </submittedName>
</protein>
<dbReference type="PANTHER" id="PTHR37984:SF5">
    <property type="entry name" value="PROTEIN NYNRIN-LIKE"/>
    <property type="match status" value="1"/>
</dbReference>
<sequence length="179" mass="20316">MISKGCIYHIVRVMDVESEVPSLESVPAVSEFLNVFLNDLPSILPKREIDFGIDLLPDTQSISIPPYRMASAFLRQIVSRKGTKVDPKKTDVVKSWPRPLDPSDIRSFLGLAGYYRRFVEHFSSIASLLKTLTQNKARFVWSEACEKNFQEFKGRLTSTTVLTLPEGTNGFVVYEHKKC</sequence>
<gene>
    <name evidence="1" type="ORF">MTR67_018032</name>
</gene>
<proteinExistence type="predicted"/>
<dbReference type="Proteomes" id="UP001234989">
    <property type="component" value="Chromosome 4"/>
</dbReference>
<dbReference type="InterPro" id="IPR043502">
    <property type="entry name" value="DNA/RNA_pol_sf"/>
</dbReference>
<dbReference type="AlphaFoldDB" id="A0AAF0QKZ2"/>
<dbReference type="EMBL" id="CP133615">
    <property type="protein sequence ID" value="WMV24647.1"/>
    <property type="molecule type" value="Genomic_DNA"/>
</dbReference>
<evidence type="ECO:0000313" key="2">
    <source>
        <dbReference type="Proteomes" id="UP001234989"/>
    </source>
</evidence>
<evidence type="ECO:0000313" key="1">
    <source>
        <dbReference type="EMBL" id="WMV24647.1"/>
    </source>
</evidence>
<accession>A0AAF0QKZ2</accession>
<dbReference type="FunFam" id="3.30.70.270:FF:000020">
    <property type="entry name" value="Transposon Tf2-6 polyprotein-like Protein"/>
    <property type="match status" value="1"/>
</dbReference>
<dbReference type="Gene3D" id="3.30.70.270">
    <property type="match status" value="1"/>
</dbReference>
<name>A0AAF0QKZ2_SOLVR</name>
<keyword evidence="2" id="KW-1185">Reference proteome</keyword>
<dbReference type="InterPro" id="IPR050951">
    <property type="entry name" value="Retrovirus_Pol_polyprotein"/>
</dbReference>
<reference evidence="1" key="1">
    <citation type="submission" date="2023-08" db="EMBL/GenBank/DDBJ databases">
        <title>A de novo genome assembly of Solanum verrucosum Schlechtendal, a Mexican diploid species geographically isolated from the other diploid A-genome species in potato relatives.</title>
        <authorList>
            <person name="Hosaka K."/>
        </authorList>
    </citation>
    <scope>NUCLEOTIDE SEQUENCE</scope>
    <source>
        <tissue evidence="1">Young leaves</tissue>
    </source>
</reference>
<dbReference type="SUPFAM" id="SSF56672">
    <property type="entry name" value="DNA/RNA polymerases"/>
    <property type="match status" value="1"/>
</dbReference>
<dbReference type="PANTHER" id="PTHR37984">
    <property type="entry name" value="PROTEIN CBG26694"/>
    <property type="match status" value="1"/>
</dbReference>